<dbReference type="PATRIC" id="fig|1339315.3.peg.2976"/>
<organism evidence="1 2">
    <name type="scientific">Bacteroides fragilis str. 3988T(B)14</name>
    <dbReference type="NCBI Taxonomy" id="1339315"/>
    <lineage>
        <taxon>Bacteria</taxon>
        <taxon>Pseudomonadati</taxon>
        <taxon>Bacteroidota</taxon>
        <taxon>Bacteroidia</taxon>
        <taxon>Bacteroidales</taxon>
        <taxon>Bacteroidaceae</taxon>
        <taxon>Bacteroides</taxon>
    </lineage>
</organism>
<evidence type="ECO:0000313" key="1">
    <source>
        <dbReference type="EMBL" id="EXY73982.1"/>
    </source>
</evidence>
<proteinExistence type="predicted"/>
<evidence type="ECO:0000313" key="2">
    <source>
        <dbReference type="Proteomes" id="UP000020529"/>
    </source>
</evidence>
<name>A0A015SUL3_BACFG</name>
<dbReference type="Proteomes" id="UP000020529">
    <property type="component" value="Unassembled WGS sequence"/>
</dbReference>
<protein>
    <submittedName>
        <fullName evidence="1">Cobalamin-independent synthase, Catalytic domain protein</fullName>
    </submittedName>
</protein>
<dbReference type="GeneID" id="60366470"/>
<dbReference type="RefSeq" id="WP_005788329.1">
    <property type="nucleotide sequence ID" value="NZ_JGCY01000328.1"/>
</dbReference>
<gene>
    <name evidence="1" type="ORF">M124_2264</name>
</gene>
<dbReference type="PANTHER" id="PTHR43844:SF1">
    <property type="entry name" value="METHIONINE SYNTHASE"/>
    <property type="match status" value="1"/>
</dbReference>
<dbReference type="AlphaFoldDB" id="A0A015SUL3"/>
<dbReference type="PANTHER" id="PTHR43844">
    <property type="entry name" value="METHIONINE SYNTHASE"/>
    <property type="match status" value="1"/>
</dbReference>
<dbReference type="Gene3D" id="3.20.20.210">
    <property type="match status" value="1"/>
</dbReference>
<dbReference type="SUPFAM" id="SSF51726">
    <property type="entry name" value="UROD/MetE-like"/>
    <property type="match status" value="1"/>
</dbReference>
<comment type="caution">
    <text evidence="1">The sequence shown here is derived from an EMBL/GenBank/DDBJ whole genome shotgun (WGS) entry which is preliminary data.</text>
</comment>
<accession>A0A015SUL3</accession>
<dbReference type="SMR" id="A0A015SUL3"/>
<sequence length="325" mass="37234">MENVVPPFKVDVAGTFLLPAALREAREQYRNEQISLLTLRAVEDAEIRNLVDRLKAEGLKVVTDGRFRSDAWPLDFMCGLDGIRFRDDRKTSVELTGRIDVHHHPVLDDFVFLTGVTGGDVIAKQVLPAPSRLLAELMKDANRTELDSVYPDREILLVDLAQTYQKLIMELYRSGCRYLQLDDATRTVTDNAIRVNNMALENLPADLFIAFHSPTEMLFSLQGIHAFFLDYDSECCGKNRLLWFIREKQSVFGFVLSHYPVEEELEELRAKIDQIIRYIPSHRFSLCIPNAEVLPSESYEAAEEKQWHTLKMAEMVAGELWPEEG</sequence>
<dbReference type="InterPro" id="IPR038071">
    <property type="entry name" value="UROD/MetE-like_sf"/>
</dbReference>
<reference evidence="1 2" key="1">
    <citation type="submission" date="2014-02" db="EMBL/GenBank/DDBJ databases">
        <authorList>
            <person name="Sears C."/>
            <person name="Carroll K."/>
            <person name="Sack B.R."/>
            <person name="Qadri F."/>
            <person name="Myers L.L."/>
            <person name="Chung G.-T."/>
            <person name="Escheverria P."/>
            <person name="Fraser C.M."/>
            <person name="Sadzewicz L."/>
            <person name="Shefchek K.A."/>
            <person name="Tallon L."/>
            <person name="Das S.P."/>
            <person name="Daugherty S."/>
            <person name="Mongodin E.F."/>
        </authorList>
    </citation>
    <scope>NUCLEOTIDE SEQUENCE [LARGE SCALE GENOMIC DNA]</scope>
    <source>
        <strain evidence="2">3988T(B)14</strain>
    </source>
</reference>
<dbReference type="EMBL" id="JGCY01000328">
    <property type="protein sequence ID" value="EXY73982.1"/>
    <property type="molecule type" value="Genomic_DNA"/>
</dbReference>